<evidence type="ECO:0008006" key="3">
    <source>
        <dbReference type="Google" id="ProtNLM"/>
    </source>
</evidence>
<evidence type="ECO:0000313" key="1">
    <source>
        <dbReference type="EMBL" id="RKH39277.1"/>
    </source>
</evidence>
<name>A0A3A8N4F0_9BACT</name>
<protein>
    <recommendedName>
        <fullName evidence="3">Fibronectin type-III domain-containing protein</fullName>
    </recommendedName>
</protein>
<proteinExistence type="predicted"/>
<keyword evidence="2" id="KW-1185">Reference proteome</keyword>
<dbReference type="Proteomes" id="UP000273405">
    <property type="component" value="Unassembled WGS sequence"/>
</dbReference>
<dbReference type="AlphaFoldDB" id="A0A3A8N4F0"/>
<gene>
    <name evidence="1" type="ORF">D7X12_24075</name>
</gene>
<comment type="caution">
    <text evidence="1">The sequence shown here is derived from an EMBL/GenBank/DDBJ whole genome shotgun (WGS) entry which is preliminary data.</text>
</comment>
<organism evidence="1 2">
    <name type="scientific">Corallococcus sicarius</name>
    <dbReference type="NCBI Taxonomy" id="2316726"/>
    <lineage>
        <taxon>Bacteria</taxon>
        <taxon>Pseudomonadati</taxon>
        <taxon>Myxococcota</taxon>
        <taxon>Myxococcia</taxon>
        <taxon>Myxococcales</taxon>
        <taxon>Cystobacterineae</taxon>
        <taxon>Myxococcaceae</taxon>
        <taxon>Corallococcus</taxon>
    </lineage>
</organism>
<accession>A0A3A8N4F0</accession>
<dbReference type="EMBL" id="RAWG01000168">
    <property type="protein sequence ID" value="RKH39277.1"/>
    <property type="molecule type" value="Genomic_DNA"/>
</dbReference>
<reference evidence="2" key="1">
    <citation type="submission" date="2018-09" db="EMBL/GenBank/DDBJ databases">
        <authorList>
            <person name="Livingstone P.G."/>
            <person name="Whitworth D.E."/>
        </authorList>
    </citation>
    <scope>NUCLEOTIDE SEQUENCE [LARGE SCALE GENOMIC DNA]</scope>
    <source>
        <strain evidence="2">CA040B</strain>
    </source>
</reference>
<evidence type="ECO:0000313" key="2">
    <source>
        <dbReference type="Proteomes" id="UP000273405"/>
    </source>
</evidence>
<sequence length="505" mass="53951">MLVPTCATWLGCAEPEPTVRAELPAENPECPASSAVLVKADTRFHSGARVTAVPQDLSGRDLELFILQGSGFERRAPVAVSDGSVCFRDVPEGADYYLRSDTTYYLGHTRRFDLGVNRNGRPDTVTSDAIQTPVRLDLTGLQPWRAHETSAEGSLLEVVSGEVAWTAGLTFPAAQPVAGATQMQGMEAQAWSLDGRLPVLEGEKGDRLYVNQLDLVEDGRLPSGAPLKYRTVVGSLHAPAVSFTPDGDPALVLSGELKAVRQASFSPQWPLSAFTRWGPEVNPDAQAGEARFDVMPATFSLTAGRVGYQGELFTLEVPGGEDGDIARRFTYGNPYPGSWGLVGSASYTFVSPTPVIVGKRIHRPSGSMLVMDRLSSLTAHAIVPVITPPRLLRIDGMDAATVRTVTSTQPVVSWRSPFEGVPGSYQVEFIKLGAEATDSPTVSFFVTSDRQQVSPPPGALEAGSTYYVRVTADGSSFTPWQAPGATADVLPVYKAATFSAAFTTP</sequence>